<reference evidence="4 5" key="1">
    <citation type="submission" date="2020-05" db="EMBL/GenBank/DDBJ databases">
        <title>Ceratocystis lukuohia genome.</title>
        <authorList>
            <person name="Harrington T.C."/>
            <person name="Kim K."/>
            <person name="Mayers C.G."/>
        </authorList>
    </citation>
    <scope>NUCLEOTIDE SEQUENCE [LARGE SCALE GENOMIC DNA]</scope>
    <source>
        <strain evidence="4 5">C4212</strain>
    </source>
</reference>
<sequence length="296" mass="31250">MKVDGRTFVISGGASGLGHACAQDLIAHGANVAVLDFNEKLGEKVVKELGDDKARFFPCNVRETESIAGAVRGTLDWVSRTGKPLGGVIPAAGVGFPGLMIDRHGSPLDMSNPEVVIGVNLLGTIDLIRQFLPAMSKTTPEGADKERGVIVMIASVAAYEGQRGQVAYAASKGGVAAMTLPMARDLSQWGIRVVSVAPGVFTTAMTAGMTDRVRMSIEKSMEFPQRAGVPKELAALVRHIVENVMLNGEVIRLDGGSRMPSKSDKAELELGKQPPGALSLVAFDTFHTLVSNVIED</sequence>
<keyword evidence="2" id="KW-0560">Oxidoreductase</keyword>
<organism evidence="4 5">
    <name type="scientific">Ceratocystis lukuohia</name>
    <dbReference type="NCBI Taxonomy" id="2019550"/>
    <lineage>
        <taxon>Eukaryota</taxon>
        <taxon>Fungi</taxon>
        <taxon>Dikarya</taxon>
        <taxon>Ascomycota</taxon>
        <taxon>Pezizomycotina</taxon>
        <taxon>Sordariomycetes</taxon>
        <taxon>Hypocreomycetidae</taxon>
        <taxon>Microascales</taxon>
        <taxon>Ceratocystidaceae</taxon>
        <taxon>Ceratocystis</taxon>
    </lineage>
</organism>
<dbReference type="PANTHER" id="PTHR43658">
    <property type="entry name" value="SHORT-CHAIN DEHYDROGENASE/REDUCTASE"/>
    <property type="match status" value="1"/>
</dbReference>
<keyword evidence="5" id="KW-1185">Reference proteome</keyword>
<dbReference type="InterPro" id="IPR020904">
    <property type="entry name" value="Sc_DH/Rdtase_CS"/>
</dbReference>
<dbReference type="EMBL" id="JABSNW010000002">
    <property type="protein sequence ID" value="KAL2889547.1"/>
    <property type="molecule type" value="Genomic_DNA"/>
</dbReference>
<dbReference type="RefSeq" id="XP_070860727.1">
    <property type="nucleotide sequence ID" value="XM_071006868.1"/>
</dbReference>
<accession>A0ABR4MMM1</accession>
<evidence type="ECO:0000259" key="3">
    <source>
        <dbReference type="SMART" id="SM00822"/>
    </source>
</evidence>
<gene>
    <name evidence="4" type="ORF">HOO65_020089</name>
</gene>
<evidence type="ECO:0000313" key="5">
    <source>
        <dbReference type="Proteomes" id="UP001610728"/>
    </source>
</evidence>
<comment type="caution">
    <text evidence="4">The sequence shown here is derived from an EMBL/GenBank/DDBJ whole genome shotgun (WGS) entry which is preliminary data.</text>
</comment>
<dbReference type="Proteomes" id="UP001610728">
    <property type="component" value="Unassembled WGS sequence"/>
</dbReference>
<proteinExistence type="predicted"/>
<dbReference type="InterPro" id="IPR057326">
    <property type="entry name" value="KR_dom"/>
</dbReference>
<dbReference type="SMART" id="SM00822">
    <property type="entry name" value="PKS_KR"/>
    <property type="match status" value="1"/>
</dbReference>
<dbReference type="Pfam" id="PF00106">
    <property type="entry name" value="adh_short"/>
    <property type="match status" value="1"/>
</dbReference>
<dbReference type="GeneID" id="98115722"/>
<evidence type="ECO:0000313" key="4">
    <source>
        <dbReference type="EMBL" id="KAL2889547.1"/>
    </source>
</evidence>
<dbReference type="Gene3D" id="3.40.50.720">
    <property type="entry name" value="NAD(P)-binding Rossmann-like Domain"/>
    <property type="match status" value="1"/>
</dbReference>
<dbReference type="PROSITE" id="PS00061">
    <property type="entry name" value="ADH_SHORT"/>
    <property type="match status" value="1"/>
</dbReference>
<evidence type="ECO:0000256" key="1">
    <source>
        <dbReference type="ARBA" id="ARBA00022857"/>
    </source>
</evidence>
<dbReference type="PANTHER" id="PTHR43658:SF8">
    <property type="entry name" value="17-BETA-HYDROXYSTEROID DEHYDROGENASE 14-RELATED"/>
    <property type="match status" value="1"/>
</dbReference>
<dbReference type="InterPro" id="IPR036291">
    <property type="entry name" value="NAD(P)-bd_dom_sf"/>
</dbReference>
<dbReference type="InterPro" id="IPR002347">
    <property type="entry name" value="SDR_fam"/>
</dbReference>
<dbReference type="PRINTS" id="PR00081">
    <property type="entry name" value="GDHRDH"/>
</dbReference>
<protein>
    <submittedName>
        <fullName evidence="4">3-hydroxyacyl-CoA dehydrogenase type-2</fullName>
    </submittedName>
</protein>
<dbReference type="SUPFAM" id="SSF51735">
    <property type="entry name" value="NAD(P)-binding Rossmann-fold domains"/>
    <property type="match status" value="1"/>
</dbReference>
<evidence type="ECO:0000256" key="2">
    <source>
        <dbReference type="ARBA" id="ARBA00023002"/>
    </source>
</evidence>
<feature type="domain" description="Ketoreductase" evidence="3">
    <location>
        <begin position="6"/>
        <end position="192"/>
    </location>
</feature>
<name>A0ABR4MMM1_9PEZI</name>
<keyword evidence="1" id="KW-0521">NADP</keyword>